<reference evidence="1 2" key="1">
    <citation type="journal article" date="2012" name="New Phytol.">
        <title>Insight into trade-off between wood decay and parasitism from the genome of a fungal forest pathogen.</title>
        <authorList>
            <person name="Olson A."/>
            <person name="Aerts A."/>
            <person name="Asiegbu F."/>
            <person name="Belbahri L."/>
            <person name="Bouzid O."/>
            <person name="Broberg A."/>
            <person name="Canback B."/>
            <person name="Coutinho P.M."/>
            <person name="Cullen D."/>
            <person name="Dalman K."/>
            <person name="Deflorio G."/>
            <person name="van Diepen L.T."/>
            <person name="Dunand C."/>
            <person name="Duplessis S."/>
            <person name="Durling M."/>
            <person name="Gonthier P."/>
            <person name="Grimwood J."/>
            <person name="Fossdal C.G."/>
            <person name="Hansson D."/>
            <person name="Henrissat B."/>
            <person name="Hietala A."/>
            <person name="Himmelstrand K."/>
            <person name="Hoffmeister D."/>
            <person name="Hogberg N."/>
            <person name="James T.Y."/>
            <person name="Karlsson M."/>
            <person name="Kohler A."/>
            <person name="Kues U."/>
            <person name="Lee Y.H."/>
            <person name="Lin Y.C."/>
            <person name="Lind M."/>
            <person name="Lindquist E."/>
            <person name="Lombard V."/>
            <person name="Lucas S."/>
            <person name="Lunden K."/>
            <person name="Morin E."/>
            <person name="Murat C."/>
            <person name="Park J."/>
            <person name="Raffaello T."/>
            <person name="Rouze P."/>
            <person name="Salamov A."/>
            <person name="Schmutz J."/>
            <person name="Solheim H."/>
            <person name="Stahlberg J."/>
            <person name="Velez H."/>
            <person name="de Vries R.P."/>
            <person name="Wiebenga A."/>
            <person name="Woodward S."/>
            <person name="Yakovlev I."/>
            <person name="Garbelotto M."/>
            <person name="Martin F."/>
            <person name="Grigoriev I.V."/>
            <person name="Stenlid J."/>
        </authorList>
    </citation>
    <scope>NUCLEOTIDE SEQUENCE [LARGE SCALE GENOMIC DNA]</scope>
    <source>
        <strain evidence="1 2">TC 32-1</strain>
    </source>
</reference>
<dbReference type="KEGG" id="hir:HETIRDRAFT_323194"/>
<dbReference type="Proteomes" id="UP000030671">
    <property type="component" value="Unassembled WGS sequence"/>
</dbReference>
<dbReference type="GeneID" id="20670946"/>
<dbReference type="EMBL" id="KI925461">
    <property type="protein sequence ID" value="ETW78501.1"/>
    <property type="molecule type" value="Genomic_DNA"/>
</dbReference>
<protein>
    <submittedName>
        <fullName evidence="1">Uncharacterized protein</fullName>
    </submittedName>
</protein>
<gene>
    <name evidence="1" type="ORF">HETIRDRAFT_323194</name>
</gene>
<organism evidence="1 2">
    <name type="scientific">Heterobasidion irregulare (strain TC 32-1)</name>
    <dbReference type="NCBI Taxonomy" id="747525"/>
    <lineage>
        <taxon>Eukaryota</taxon>
        <taxon>Fungi</taxon>
        <taxon>Dikarya</taxon>
        <taxon>Basidiomycota</taxon>
        <taxon>Agaricomycotina</taxon>
        <taxon>Agaricomycetes</taxon>
        <taxon>Russulales</taxon>
        <taxon>Bondarzewiaceae</taxon>
        <taxon>Heterobasidion</taxon>
        <taxon>Heterobasidion annosum species complex</taxon>
    </lineage>
</organism>
<dbReference type="InParanoid" id="W4K072"/>
<evidence type="ECO:0000313" key="1">
    <source>
        <dbReference type="EMBL" id="ETW78501.1"/>
    </source>
</evidence>
<keyword evidence="2" id="KW-1185">Reference proteome</keyword>
<dbReference type="RefSeq" id="XP_009548838.1">
    <property type="nucleotide sequence ID" value="XM_009550543.1"/>
</dbReference>
<name>W4K072_HETIT</name>
<dbReference type="AlphaFoldDB" id="W4K072"/>
<proteinExistence type="predicted"/>
<accession>W4K072</accession>
<sequence>VSAHSPTVSEHSPTVSDTVGVFPPTVSAHSALQRLVIKHAATSRRVDPPHTFEHRA</sequence>
<dbReference type="HOGENOM" id="CLU_3019868_0_0_1"/>
<feature type="non-terminal residue" evidence="1">
    <location>
        <position position="1"/>
    </location>
</feature>
<evidence type="ECO:0000313" key="2">
    <source>
        <dbReference type="Proteomes" id="UP000030671"/>
    </source>
</evidence>